<gene>
    <name evidence="14" type="ORF">TIFTF001_022368</name>
</gene>
<dbReference type="EMBL" id="BTGU01000045">
    <property type="protein sequence ID" value="GMN53218.1"/>
    <property type="molecule type" value="Genomic_DNA"/>
</dbReference>
<evidence type="ECO:0000256" key="7">
    <source>
        <dbReference type="ARBA" id="ARBA00022737"/>
    </source>
</evidence>
<keyword evidence="11" id="KW-0325">Glycoprotein</keyword>
<proteinExistence type="inferred from homology"/>
<protein>
    <recommendedName>
        <fullName evidence="13">Leucine-rich repeat-containing N-terminal plant-type domain-containing protein</fullName>
    </recommendedName>
</protein>
<keyword evidence="15" id="KW-1185">Reference proteome</keyword>
<keyword evidence="8" id="KW-1133">Transmembrane helix</keyword>
<dbReference type="InterPro" id="IPR013210">
    <property type="entry name" value="LRR_N_plant-typ"/>
</dbReference>
<keyword evidence="4" id="KW-0433">Leucine-rich repeat</keyword>
<evidence type="ECO:0000313" key="15">
    <source>
        <dbReference type="Proteomes" id="UP001187192"/>
    </source>
</evidence>
<keyword evidence="5" id="KW-0812">Transmembrane</keyword>
<feature type="chain" id="PRO_5041650615" description="Leucine-rich repeat-containing N-terminal plant-type domain-containing protein" evidence="12">
    <location>
        <begin position="34"/>
        <end position="618"/>
    </location>
</feature>
<feature type="signal peptide" evidence="12">
    <location>
        <begin position="1"/>
        <end position="33"/>
    </location>
</feature>
<evidence type="ECO:0000256" key="12">
    <source>
        <dbReference type="SAM" id="SignalP"/>
    </source>
</evidence>
<dbReference type="InterPro" id="IPR001611">
    <property type="entry name" value="Leu-rich_rpt"/>
</dbReference>
<accession>A0AA88ATI7</accession>
<name>A0AA88ATI7_FICCA</name>
<dbReference type="InterPro" id="IPR032675">
    <property type="entry name" value="LRR_dom_sf"/>
</dbReference>
<keyword evidence="7" id="KW-0677">Repeat</keyword>
<evidence type="ECO:0000259" key="13">
    <source>
        <dbReference type="Pfam" id="PF08263"/>
    </source>
</evidence>
<evidence type="ECO:0000256" key="4">
    <source>
        <dbReference type="ARBA" id="ARBA00022614"/>
    </source>
</evidence>
<dbReference type="Proteomes" id="UP001187192">
    <property type="component" value="Unassembled WGS sequence"/>
</dbReference>
<keyword evidence="3" id="KW-1003">Cell membrane</keyword>
<evidence type="ECO:0000256" key="2">
    <source>
        <dbReference type="ARBA" id="ARBA00009592"/>
    </source>
</evidence>
<dbReference type="PANTHER" id="PTHR48061">
    <property type="entry name" value="LEUCINE-RICH REPEAT RECEPTOR PROTEIN KINASE EMS1-LIKE-RELATED"/>
    <property type="match status" value="1"/>
</dbReference>
<dbReference type="Pfam" id="PF08263">
    <property type="entry name" value="LRRNT_2"/>
    <property type="match status" value="1"/>
</dbReference>
<evidence type="ECO:0000256" key="10">
    <source>
        <dbReference type="ARBA" id="ARBA00023170"/>
    </source>
</evidence>
<feature type="domain" description="Leucine-rich repeat-containing N-terminal plant-type" evidence="13">
    <location>
        <begin position="38"/>
        <end position="90"/>
    </location>
</feature>
<evidence type="ECO:0000313" key="14">
    <source>
        <dbReference type="EMBL" id="GMN53218.1"/>
    </source>
</evidence>
<dbReference type="PANTHER" id="PTHR48061:SF46">
    <property type="entry name" value="LEUCINE-RICH REPEAT-CONTAINING N-TERMINAL PLANT-TYPE DOMAIN-CONTAINING PROTEIN"/>
    <property type="match status" value="1"/>
</dbReference>
<dbReference type="AlphaFoldDB" id="A0AA88ATI7"/>
<evidence type="ECO:0000256" key="1">
    <source>
        <dbReference type="ARBA" id="ARBA00004251"/>
    </source>
</evidence>
<dbReference type="Gene3D" id="3.80.10.10">
    <property type="entry name" value="Ribonuclease Inhibitor"/>
    <property type="match status" value="2"/>
</dbReference>
<keyword evidence="9" id="KW-0472">Membrane</keyword>
<organism evidence="14 15">
    <name type="scientific">Ficus carica</name>
    <name type="common">Common fig</name>
    <dbReference type="NCBI Taxonomy" id="3494"/>
    <lineage>
        <taxon>Eukaryota</taxon>
        <taxon>Viridiplantae</taxon>
        <taxon>Streptophyta</taxon>
        <taxon>Embryophyta</taxon>
        <taxon>Tracheophyta</taxon>
        <taxon>Spermatophyta</taxon>
        <taxon>Magnoliopsida</taxon>
        <taxon>eudicotyledons</taxon>
        <taxon>Gunneridae</taxon>
        <taxon>Pentapetalae</taxon>
        <taxon>rosids</taxon>
        <taxon>fabids</taxon>
        <taxon>Rosales</taxon>
        <taxon>Moraceae</taxon>
        <taxon>Ficeae</taxon>
        <taxon>Ficus</taxon>
    </lineage>
</organism>
<evidence type="ECO:0000256" key="11">
    <source>
        <dbReference type="ARBA" id="ARBA00023180"/>
    </source>
</evidence>
<reference evidence="14" key="1">
    <citation type="submission" date="2023-07" db="EMBL/GenBank/DDBJ databases">
        <title>draft genome sequence of fig (Ficus carica).</title>
        <authorList>
            <person name="Takahashi T."/>
            <person name="Nishimura K."/>
        </authorList>
    </citation>
    <scope>NUCLEOTIDE SEQUENCE</scope>
</reference>
<evidence type="ECO:0000256" key="8">
    <source>
        <dbReference type="ARBA" id="ARBA00022989"/>
    </source>
</evidence>
<sequence>MRKLSEKNVHLMFYFMPCFFFLSHTLNISTAHAFRCLPDQMSILLKLKKEFTLKSSPSFSVDGDDNASYPKTETWKAGHDCCDWDGVTCDMGTGHVVWLDLSNSWLEGPLSSNSSLFSLLHLQQLNLASNNFSLCLIPSEFGQLSRLTHLNLSYSRFSGNIPLEFSLLSKLVSLDLSDKNQENIGSLVINDLEKVVQNLTNLRELHLNMVDLSSSRLESLANLTSLASLSLSDCSLQGRFPKNLFLLPKVQVIDISFNGKLTGSLPDSIGKLVSSLTVLSLGVCSFSGKVPSSFGNLSRLTHLDLSFNNFTGQFPFTLGNLVRLRVLEFSNNHFSGEIPSSLGNLTQLNELDLSYNNFSGGIPSSLGQLKQMRVLDLSNNRIDGIIPSSLPVIPSLVALWMDNNQFTGSFDIHNISLSQLYLLSMSGNCLSGQIPKSISKFEGLGYLDLHSNNFGGVAELDNLTELCFTGHIPSTFGNLTELESLDLSTNNFSGRIPQQMTRLTFLAYLNLSQNHLTGPIPEGGQMETFSSSSFQGNPGLCGFQLSKKREGLGIPTSTYYDLKSAKSWFGFGWKEVVVGYGCGAVIGVILGNNMTPNWFFLLNKMHVVDVQNVVTFAM</sequence>
<dbReference type="GO" id="GO:0005886">
    <property type="term" value="C:plasma membrane"/>
    <property type="evidence" value="ECO:0007669"/>
    <property type="project" value="UniProtKB-SubCell"/>
</dbReference>
<evidence type="ECO:0000256" key="9">
    <source>
        <dbReference type="ARBA" id="ARBA00023136"/>
    </source>
</evidence>
<evidence type="ECO:0000256" key="6">
    <source>
        <dbReference type="ARBA" id="ARBA00022729"/>
    </source>
</evidence>
<keyword evidence="10" id="KW-0675">Receptor</keyword>
<dbReference type="FunFam" id="3.80.10.10:FF:000095">
    <property type="entry name" value="LRR receptor-like serine/threonine-protein kinase GSO1"/>
    <property type="match status" value="1"/>
</dbReference>
<comment type="subcellular location">
    <subcellularLocation>
        <location evidence="1">Cell membrane</location>
        <topology evidence="1">Single-pass type I membrane protein</topology>
    </subcellularLocation>
</comment>
<dbReference type="InterPro" id="IPR003591">
    <property type="entry name" value="Leu-rich_rpt_typical-subtyp"/>
</dbReference>
<comment type="similarity">
    <text evidence="2">Belongs to the RLP family.</text>
</comment>
<dbReference type="SMART" id="SM00369">
    <property type="entry name" value="LRR_TYP"/>
    <property type="match status" value="6"/>
</dbReference>
<dbReference type="InterPro" id="IPR046956">
    <property type="entry name" value="RLP23-like"/>
</dbReference>
<dbReference type="SUPFAM" id="SSF52058">
    <property type="entry name" value="L domain-like"/>
    <property type="match status" value="2"/>
</dbReference>
<dbReference type="Pfam" id="PF13855">
    <property type="entry name" value="LRR_8"/>
    <property type="match status" value="1"/>
</dbReference>
<keyword evidence="6 12" id="KW-0732">Signal</keyword>
<evidence type="ECO:0000256" key="5">
    <source>
        <dbReference type="ARBA" id="ARBA00022692"/>
    </source>
</evidence>
<dbReference type="Pfam" id="PF00560">
    <property type="entry name" value="LRR_1"/>
    <property type="match status" value="8"/>
</dbReference>
<comment type="caution">
    <text evidence="14">The sequence shown here is derived from an EMBL/GenBank/DDBJ whole genome shotgun (WGS) entry which is preliminary data.</text>
</comment>
<evidence type="ECO:0000256" key="3">
    <source>
        <dbReference type="ARBA" id="ARBA00022475"/>
    </source>
</evidence>